<dbReference type="Pfam" id="PF00596">
    <property type="entry name" value="Aldolase_II"/>
    <property type="match status" value="1"/>
</dbReference>
<dbReference type="AlphaFoldDB" id="A0A4Q1SFT8"/>
<keyword evidence="6" id="KW-0862">Zinc</keyword>
<dbReference type="InterPro" id="IPR001303">
    <property type="entry name" value="Aldolase_II/adducin_N"/>
</dbReference>
<dbReference type="OrthoDB" id="9786287at2"/>
<proteinExistence type="inferred from homology"/>
<dbReference type="PANTHER" id="PTHR22789">
    <property type="entry name" value="FUCULOSE PHOSPHATE ALDOLASE"/>
    <property type="match status" value="1"/>
</dbReference>
<comment type="caution">
    <text evidence="10">The sequence shown here is derived from an EMBL/GenBank/DDBJ whole genome shotgun (WGS) entry which is preliminary data.</text>
</comment>
<dbReference type="FunFam" id="3.40.225.10:FF:000001">
    <property type="entry name" value="L-ribulose-5-phosphate 4-epimerase UlaF"/>
    <property type="match status" value="1"/>
</dbReference>
<evidence type="ECO:0000313" key="11">
    <source>
        <dbReference type="Proteomes" id="UP000290253"/>
    </source>
</evidence>
<dbReference type="InterPro" id="IPR036409">
    <property type="entry name" value="Aldolase_II/adducin_N_sf"/>
</dbReference>
<evidence type="ECO:0000256" key="5">
    <source>
        <dbReference type="ARBA" id="ARBA00022723"/>
    </source>
</evidence>
<organism evidence="10 11">
    <name type="scientific">Silvibacterium dinghuense</name>
    <dbReference type="NCBI Taxonomy" id="1560006"/>
    <lineage>
        <taxon>Bacteria</taxon>
        <taxon>Pseudomonadati</taxon>
        <taxon>Acidobacteriota</taxon>
        <taxon>Terriglobia</taxon>
        <taxon>Terriglobales</taxon>
        <taxon>Acidobacteriaceae</taxon>
        <taxon>Silvibacterium</taxon>
    </lineage>
</organism>
<name>A0A4Q1SFT8_9BACT</name>
<sequence length="230" mass="24999">MLEQLRRDVLEANLEIVRRGLVLYTFGNASGIDRASGLVAIKPSGVPYESMTPEDLVITDLDGNIVEGKLRPSSDLATHLHLYKEFPTIGGVVHTHSEYATAWAQAGREIPAFGTTHADYFYGPVPVTDELTPEEINGDYVLNTGINITNRFKGLDPNAIPGVLVRGHAPFAWGKDAADAAYHATVLEAVARMAWFTVALNPTCTGVSQALLDRHYQRKHGAKATYGQGK</sequence>
<keyword evidence="5" id="KW-0479">Metal-binding</keyword>
<evidence type="ECO:0000313" key="10">
    <source>
        <dbReference type="EMBL" id="RXS96414.1"/>
    </source>
</evidence>
<accession>A0A4Q1SFT8</accession>
<dbReference type="EMBL" id="SDMK01000001">
    <property type="protein sequence ID" value="RXS96414.1"/>
    <property type="molecule type" value="Genomic_DNA"/>
</dbReference>
<evidence type="ECO:0000256" key="6">
    <source>
        <dbReference type="ARBA" id="ARBA00022833"/>
    </source>
</evidence>
<protein>
    <recommendedName>
        <fullName evidence="4">L-ribulose-5-phosphate 4-epimerase</fullName>
        <ecNumber evidence="4">5.1.3.4</ecNumber>
    </recommendedName>
</protein>
<dbReference type="NCBIfam" id="NF006047">
    <property type="entry name" value="PRK08193.1"/>
    <property type="match status" value="1"/>
</dbReference>
<dbReference type="InterPro" id="IPR050197">
    <property type="entry name" value="Aldolase_class_II_sugar_metab"/>
</dbReference>
<dbReference type="Proteomes" id="UP000290253">
    <property type="component" value="Unassembled WGS sequence"/>
</dbReference>
<reference evidence="10 11" key="1">
    <citation type="journal article" date="2016" name="Int. J. Syst. Evol. Microbiol.">
        <title>Acidipila dinghuensis sp. nov., an acidobacterium isolated from forest soil.</title>
        <authorList>
            <person name="Jiang Y.W."/>
            <person name="Wang J."/>
            <person name="Chen M.H."/>
            <person name="Lv Y.Y."/>
            <person name="Qiu L.H."/>
        </authorList>
    </citation>
    <scope>NUCLEOTIDE SEQUENCE [LARGE SCALE GENOMIC DNA]</scope>
    <source>
        <strain evidence="10 11">DHOF10</strain>
    </source>
</reference>
<evidence type="ECO:0000256" key="4">
    <source>
        <dbReference type="ARBA" id="ARBA00013186"/>
    </source>
</evidence>
<keyword evidence="8" id="KW-0119">Carbohydrate metabolism</keyword>
<dbReference type="GO" id="GO:0016832">
    <property type="term" value="F:aldehyde-lyase activity"/>
    <property type="evidence" value="ECO:0007669"/>
    <property type="project" value="TreeGrafter"/>
</dbReference>
<dbReference type="GO" id="GO:0046872">
    <property type="term" value="F:metal ion binding"/>
    <property type="evidence" value="ECO:0007669"/>
    <property type="project" value="UniProtKB-KW"/>
</dbReference>
<evidence type="ECO:0000256" key="8">
    <source>
        <dbReference type="ARBA" id="ARBA00023277"/>
    </source>
</evidence>
<dbReference type="SUPFAM" id="SSF53639">
    <property type="entry name" value="AraD/HMP-PK domain-like"/>
    <property type="match status" value="1"/>
</dbReference>
<evidence type="ECO:0000259" key="9">
    <source>
        <dbReference type="SMART" id="SM01007"/>
    </source>
</evidence>
<keyword evidence="11" id="KW-1185">Reference proteome</keyword>
<comment type="cofactor">
    <cofactor evidence="2">
        <name>Zn(2+)</name>
        <dbReference type="ChEBI" id="CHEBI:29105"/>
    </cofactor>
</comment>
<feature type="domain" description="Class II aldolase/adducin N-terminal" evidence="9">
    <location>
        <begin position="7"/>
        <end position="195"/>
    </location>
</feature>
<evidence type="ECO:0000256" key="1">
    <source>
        <dbReference type="ARBA" id="ARBA00001726"/>
    </source>
</evidence>
<keyword evidence="7" id="KW-0413">Isomerase</keyword>
<comment type="catalytic activity">
    <reaction evidence="1">
        <text>L-ribulose 5-phosphate = D-xylulose 5-phosphate</text>
        <dbReference type="Rhea" id="RHEA:22368"/>
        <dbReference type="ChEBI" id="CHEBI:57737"/>
        <dbReference type="ChEBI" id="CHEBI:58226"/>
        <dbReference type="EC" id="5.1.3.4"/>
    </reaction>
</comment>
<dbReference type="PANTHER" id="PTHR22789:SF8">
    <property type="entry name" value="L-RIBULOSE-5-PHOSPHATE 4-EPIMERASE SGBE"/>
    <property type="match status" value="1"/>
</dbReference>
<evidence type="ECO:0000256" key="7">
    <source>
        <dbReference type="ARBA" id="ARBA00023235"/>
    </source>
</evidence>
<dbReference type="GO" id="GO:0008742">
    <property type="term" value="F:L-ribulose-phosphate 4-epimerase activity"/>
    <property type="evidence" value="ECO:0007669"/>
    <property type="project" value="UniProtKB-EC"/>
</dbReference>
<dbReference type="Gene3D" id="3.40.225.10">
    <property type="entry name" value="Class II aldolase/adducin N-terminal domain"/>
    <property type="match status" value="1"/>
</dbReference>
<comment type="similarity">
    <text evidence="3">Belongs to the aldolase class II family. AraD/FucA subfamily.</text>
</comment>
<dbReference type="SMART" id="SM01007">
    <property type="entry name" value="Aldolase_II"/>
    <property type="match status" value="1"/>
</dbReference>
<dbReference type="GO" id="GO:0019323">
    <property type="term" value="P:pentose catabolic process"/>
    <property type="evidence" value="ECO:0007669"/>
    <property type="project" value="TreeGrafter"/>
</dbReference>
<dbReference type="EC" id="5.1.3.4" evidence="4"/>
<evidence type="ECO:0000256" key="2">
    <source>
        <dbReference type="ARBA" id="ARBA00001947"/>
    </source>
</evidence>
<evidence type="ECO:0000256" key="3">
    <source>
        <dbReference type="ARBA" id="ARBA00010037"/>
    </source>
</evidence>
<dbReference type="GO" id="GO:0005829">
    <property type="term" value="C:cytosol"/>
    <property type="evidence" value="ECO:0007669"/>
    <property type="project" value="TreeGrafter"/>
</dbReference>
<gene>
    <name evidence="10" type="ORF">ESZ00_00145</name>
</gene>